<name>A0AAX4J3Y6_9PEZI</name>
<dbReference type="EMBL" id="CP137315">
    <property type="protein sequence ID" value="WQF90190.1"/>
    <property type="molecule type" value="Genomic_DNA"/>
</dbReference>
<dbReference type="RefSeq" id="XP_062787411.1">
    <property type="nucleotide sequence ID" value="XM_062931360.1"/>
</dbReference>
<dbReference type="AlphaFoldDB" id="A0AAX4J3Y6"/>
<protein>
    <submittedName>
        <fullName evidence="2">Uncharacterized protein</fullName>
    </submittedName>
</protein>
<organism evidence="2 3">
    <name type="scientific">Colletotrichum destructivum</name>
    <dbReference type="NCBI Taxonomy" id="34406"/>
    <lineage>
        <taxon>Eukaryota</taxon>
        <taxon>Fungi</taxon>
        <taxon>Dikarya</taxon>
        <taxon>Ascomycota</taxon>
        <taxon>Pezizomycotina</taxon>
        <taxon>Sordariomycetes</taxon>
        <taxon>Hypocreomycetidae</taxon>
        <taxon>Glomerellales</taxon>
        <taxon>Glomerellaceae</taxon>
        <taxon>Colletotrichum</taxon>
        <taxon>Colletotrichum destructivum species complex</taxon>
    </lineage>
</organism>
<feature type="compositionally biased region" description="Acidic residues" evidence="1">
    <location>
        <begin position="60"/>
        <end position="77"/>
    </location>
</feature>
<dbReference type="GeneID" id="87951704"/>
<evidence type="ECO:0000313" key="2">
    <source>
        <dbReference type="EMBL" id="WQF90190.1"/>
    </source>
</evidence>
<evidence type="ECO:0000313" key="3">
    <source>
        <dbReference type="Proteomes" id="UP001322277"/>
    </source>
</evidence>
<gene>
    <name evidence="2" type="ORF">CDEST_15204</name>
</gene>
<accession>A0AAX4J3Y6</accession>
<proteinExistence type="predicted"/>
<reference evidence="3" key="1">
    <citation type="journal article" date="2023" name="bioRxiv">
        <title>Complete genome of the Medicago anthracnose fungus, Colletotrichum destructivum, reveals a mini-chromosome-like region within a core chromosome.</title>
        <authorList>
            <person name="Lapalu N."/>
            <person name="Simon A."/>
            <person name="Lu A."/>
            <person name="Plaumann P.-L."/>
            <person name="Amselem J."/>
            <person name="Pigne S."/>
            <person name="Auger A."/>
            <person name="Koch C."/>
            <person name="Dallery J.-F."/>
            <person name="O'Connell R.J."/>
        </authorList>
    </citation>
    <scope>NUCLEOTIDE SEQUENCE [LARGE SCALE GENOMIC DNA]</scope>
    <source>
        <strain evidence="3">CBS 520.97</strain>
    </source>
</reference>
<dbReference type="Proteomes" id="UP001322277">
    <property type="component" value="Chromosome 11"/>
</dbReference>
<evidence type="ECO:0000256" key="1">
    <source>
        <dbReference type="SAM" id="MobiDB-lite"/>
    </source>
</evidence>
<sequence length="230" mass="25283">MPPAEAQDVGFETALALAREDDDKNKSLLYLKPSSYQSLLVRLQSEICFGLDLDLGNSDSDSDSDSEPEYDADTDPESLLDKLRIEYDPINGLLSFKMPESRIHSAFAAQVSHSITAATCPFLPVFQALGAPNITLMPGSSTNNKIRGNRYPDISWGRLCLETNPPVVAKVAYTDPTKLSRLQRRCEGFLKGTHGLRQVRTVIAFNIYNPTAPSNLVAIMHHLNQCSVGV</sequence>
<dbReference type="KEGG" id="cdet:87951704"/>
<feature type="region of interest" description="Disordered" evidence="1">
    <location>
        <begin position="57"/>
        <end position="77"/>
    </location>
</feature>
<keyword evidence="3" id="KW-1185">Reference proteome</keyword>